<dbReference type="AlphaFoldDB" id="E5Y8W5"/>
<proteinExistence type="predicted"/>
<organism evidence="1 2">
    <name type="scientific">Bilophila wadsworthia (strain 3_1_6)</name>
    <dbReference type="NCBI Taxonomy" id="563192"/>
    <lineage>
        <taxon>Bacteria</taxon>
        <taxon>Pseudomonadati</taxon>
        <taxon>Thermodesulfobacteriota</taxon>
        <taxon>Desulfovibrionia</taxon>
        <taxon>Desulfovibrionales</taxon>
        <taxon>Desulfovibrionaceae</taxon>
        <taxon>Bilophila</taxon>
    </lineage>
</organism>
<name>E5Y8W5_BILW3</name>
<evidence type="ECO:0000313" key="1">
    <source>
        <dbReference type="EMBL" id="EFV43514.1"/>
    </source>
</evidence>
<protein>
    <submittedName>
        <fullName evidence="1">Uncharacterized protein</fullName>
    </submittedName>
</protein>
<keyword evidence="2" id="KW-1185">Reference proteome</keyword>
<dbReference type="RefSeq" id="WP_005028611.1">
    <property type="nucleotide sequence ID" value="NZ_KE150238.1"/>
</dbReference>
<reference evidence="1 2" key="1">
    <citation type="submission" date="2010-10" db="EMBL/GenBank/DDBJ databases">
        <authorList>
            <consortium name="The Broad Institute Genome Sequencing Platform"/>
            <person name="Ward D."/>
            <person name="Earl A."/>
            <person name="Feldgarden M."/>
            <person name="Young S.K."/>
            <person name="Gargeya S."/>
            <person name="Zeng Q."/>
            <person name="Alvarado L."/>
            <person name="Berlin A."/>
            <person name="Bochicchio J."/>
            <person name="Chapman S.B."/>
            <person name="Chen Z."/>
            <person name="Freedman E."/>
            <person name="Gellesch M."/>
            <person name="Goldberg J."/>
            <person name="Griggs A."/>
            <person name="Gujja S."/>
            <person name="Heilman E."/>
            <person name="Heiman D."/>
            <person name="Howarth C."/>
            <person name="Mehta T."/>
            <person name="Neiman D."/>
            <person name="Pearson M."/>
            <person name="Roberts A."/>
            <person name="Saif S."/>
            <person name="Shea T."/>
            <person name="Shenoy N."/>
            <person name="Sisk P."/>
            <person name="Stolte C."/>
            <person name="Sykes S."/>
            <person name="White J."/>
            <person name="Yandava C."/>
            <person name="Allen-Vercoe E."/>
            <person name="Sibley C."/>
            <person name="Ambrose C.E."/>
            <person name="Strauss J."/>
            <person name="Daigneault M."/>
            <person name="Haas B."/>
            <person name="Nusbaum C."/>
            <person name="Birren B."/>
        </authorList>
    </citation>
    <scope>NUCLEOTIDE SEQUENCE [LARGE SCALE GENOMIC DNA]</scope>
    <source>
        <strain evidence="1 2">3_1_6</strain>
    </source>
</reference>
<evidence type="ECO:0000313" key="2">
    <source>
        <dbReference type="Proteomes" id="UP000006034"/>
    </source>
</evidence>
<reference evidence="1 2" key="2">
    <citation type="submission" date="2013-04" db="EMBL/GenBank/DDBJ databases">
        <title>The Genome Sequence of Bilophila wadsworthia 3_1_6.</title>
        <authorList>
            <consortium name="The Broad Institute Genomics Platform"/>
            <person name="Earl A."/>
            <person name="Ward D."/>
            <person name="Feldgarden M."/>
            <person name="Gevers D."/>
            <person name="Sibley C."/>
            <person name="Strauss J."/>
            <person name="Allen-Vercoe E."/>
            <person name="Walker B."/>
            <person name="Young S."/>
            <person name="Zeng Q."/>
            <person name="Gargeya S."/>
            <person name="Fitzgerald M."/>
            <person name="Haas B."/>
            <person name="Abouelleil A."/>
            <person name="Allen A.W."/>
            <person name="Alvarado L."/>
            <person name="Arachchi H.M."/>
            <person name="Berlin A.M."/>
            <person name="Chapman S.B."/>
            <person name="Gainer-Dewar J."/>
            <person name="Goldberg J."/>
            <person name="Griggs A."/>
            <person name="Gujja S."/>
            <person name="Hansen M."/>
            <person name="Howarth C."/>
            <person name="Imamovic A."/>
            <person name="Ireland A."/>
            <person name="Larimer J."/>
            <person name="McCowan C."/>
            <person name="Murphy C."/>
            <person name="Pearson M."/>
            <person name="Poon T.W."/>
            <person name="Priest M."/>
            <person name="Roberts A."/>
            <person name="Saif S."/>
            <person name="Shea T."/>
            <person name="Sisk P."/>
            <person name="Sykes S."/>
            <person name="Wortman J."/>
            <person name="Nusbaum C."/>
            <person name="Birren B."/>
        </authorList>
    </citation>
    <scope>NUCLEOTIDE SEQUENCE [LARGE SCALE GENOMIC DNA]</scope>
    <source>
        <strain evidence="1 2">3_1_6</strain>
    </source>
</reference>
<dbReference type="HOGENOM" id="CLU_2328189_0_0_7"/>
<sequence length="98" mass="10814">MGFIAGDSVLDAAYGYGMVCDVIRNPDETYPVICRFWQNGRPVEISYTRDGFNDVSDMIPSLVHAGTGAAKGKPVRLSFEDFDEEYRELFGGAGQKKP</sequence>
<dbReference type="GeneID" id="78084966"/>
<dbReference type="EMBL" id="ADCP02000001">
    <property type="protein sequence ID" value="EFV43514.1"/>
    <property type="molecule type" value="Genomic_DNA"/>
</dbReference>
<accession>E5Y8W5</accession>
<comment type="caution">
    <text evidence="1">The sequence shown here is derived from an EMBL/GenBank/DDBJ whole genome shotgun (WGS) entry which is preliminary data.</text>
</comment>
<dbReference type="Proteomes" id="UP000006034">
    <property type="component" value="Unassembled WGS sequence"/>
</dbReference>
<gene>
    <name evidence="1" type="ORF">HMPREF0179_02633</name>
</gene>